<reference evidence="1" key="1">
    <citation type="submission" date="2014-11" db="EMBL/GenBank/DDBJ databases">
        <authorList>
            <person name="Amaro Gonzalez C."/>
        </authorList>
    </citation>
    <scope>NUCLEOTIDE SEQUENCE</scope>
</reference>
<name>A0A0E9U2H9_ANGAN</name>
<sequence length="21" mass="2368">MHSSKLIRAHISKILLKCMSA</sequence>
<evidence type="ECO:0000313" key="1">
    <source>
        <dbReference type="EMBL" id="JAH59375.1"/>
    </source>
</evidence>
<reference evidence="1" key="2">
    <citation type="journal article" date="2015" name="Fish Shellfish Immunol.">
        <title>Early steps in the European eel (Anguilla anguilla)-Vibrio vulnificus interaction in the gills: Role of the RtxA13 toxin.</title>
        <authorList>
            <person name="Callol A."/>
            <person name="Pajuelo D."/>
            <person name="Ebbesson L."/>
            <person name="Teles M."/>
            <person name="MacKenzie S."/>
            <person name="Amaro C."/>
        </authorList>
    </citation>
    <scope>NUCLEOTIDE SEQUENCE</scope>
</reference>
<organism evidence="1">
    <name type="scientific">Anguilla anguilla</name>
    <name type="common">European freshwater eel</name>
    <name type="synonym">Muraena anguilla</name>
    <dbReference type="NCBI Taxonomy" id="7936"/>
    <lineage>
        <taxon>Eukaryota</taxon>
        <taxon>Metazoa</taxon>
        <taxon>Chordata</taxon>
        <taxon>Craniata</taxon>
        <taxon>Vertebrata</taxon>
        <taxon>Euteleostomi</taxon>
        <taxon>Actinopterygii</taxon>
        <taxon>Neopterygii</taxon>
        <taxon>Teleostei</taxon>
        <taxon>Anguilliformes</taxon>
        <taxon>Anguillidae</taxon>
        <taxon>Anguilla</taxon>
    </lineage>
</organism>
<accession>A0A0E9U2H9</accession>
<proteinExistence type="predicted"/>
<dbReference type="AlphaFoldDB" id="A0A0E9U2H9"/>
<dbReference type="EMBL" id="GBXM01049202">
    <property type="protein sequence ID" value="JAH59375.1"/>
    <property type="molecule type" value="Transcribed_RNA"/>
</dbReference>
<protein>
    <submittedName>
        <fullName evidence="1">Uncharacterized protein</fullName>
    </submittedName>
</protein>